<dbReference type="AlphaFoldDB" id="A0A1I7RIQ8"/>
<reference evidence="11" key="1">
    <citation type="submission" date="2016-11" db="UniProtKB">
        <authorList>
            <consortium name="WormBaseParasite"/>
        </authorList>
    </citation>
    <scope>IDENTIFICATION</scope>
</reference>
<evidence type="ECO:0000256" key="4">
    <source>
        <dbReference type="ARBA" id="ARBA00022989"/>
    </source>
</evidence>
<dbReference type="InterPro" id="IPR000609">
    <property type="entry name" value="7TM_GPCR_serpentine_rcpt_Srg"/>
</dbReference>
<feature type="transmembrane region" description="Helical" evidence="6">
    <location>
        <begin position="73"/>
        <end position="94"/>
    </location>
</feature>
<evidence type="ECO:0000256" key="3">
    <source>
        <dbReference type="ARBA" id="ARBA00022692"/>
    </source>
</evidence>
<dbReference type="PANTHER" id="PTHR31552:SF8">
    <property type="entry name" value="SERPENTINE RECEPTOR CLASS GAMMA"/>
    <property type="match status" value="1"/>
</dbReference>
<organism evidence="9 11">
    <name type="scientific">Bursaphelenchus xylophilus</name>
    <name type="common">Pinewood nematode worm</name>
    <name type="synonym">Aphelenchoides xylophilus</name>
    <dbReference type="NCBI Taxonomy" id="6326"/>
    <lineage>
        <taxon>Eukaryota</taxon>
        <taxon>Metazoa</taxon>
        <taxon>Ecdysozoa</taxon>
        <taxon>Nematoda</taxon>
        <taxon>Chromadorea</taxon>
        <taxon>Rhabditida</taxon>
        <taxon>Tylenchina</taxon>
        <taxon>Tylenchomorpha</taxon>
        <taxon>Aphelenchoidea</taxon>
        <taxon>Aphelenchoididae</taxon>
        <taxon>Bursaphelenchus</taxon>
    </lineage>
</organism>
<comment type="subcellular location">
    <subcellularLocation>
        <location evidence="1">Membrane</location>
        <topology evidence="1">Multi-pass membrane protein</topology>
    </subcellularLocation>
</comment>
<dbReference type="EMBL" id="CAJFCV020000004">
    <property type="protein sequence ID" value="CAG9119025.1"/>
    <property type="molecule type" value="Genomic_DNA"/>
</dbReference>
<dbReference type="Proteomes" id="UP000659654">
    <property type="component" value="Unassembled WGS sequence"/>
</dbReference>
<protein>
    <recommendedName>
        <fullName evidence="6">Serpentine receptor class gamma</fullName>
    </recommendedName>
</protein>
<proteinExistence type="inferred from homology"/>
<dbReference type="WBParaSite" id="BXY_0059000.1">
    <property type="protein sequence ID" value="BXY_0059000.1"/>
    <property type="gene ID" value="BXY_0059000"/>
</dbReference>
<gene>
    <name evidence="7" type="ORF">BXYJ_LOCUS10433</name>
</gene>
<dbReference type="Proteomes" id="UP000582659">
    <property type="component" value="Unassembled WGS sequence"/>
</dbReference>
<evidence type="ECO:0000256" key="2">
    <source>
        <dbReference type="ARBA" id="ARBA00005692"/>
    </source>
</evidence>
<feature type="transmembrane region" description="Helical" evidence="6">
    <location>
        <begin position="38"/>
        <end position="61"/>
    </location>
</feature>
<keyword evidence="3 6" id="KW-0812">Transmembrane</keyword>
<evidence type="ECO:0000313" key="9">
    <source>
        <dbReference type="Proteomes" id="UP000095284"/>
    </source>
</evidence>
<feature type="transmembrane region" description="Helical" evidence="6">
    <location>
        <begin position="162"/>
        <end position="181"/>
    </location>
</feature>
<keyword evidence="10" id="KW-1185">Reference proteome</keyword>
<evidence type="ECO:0000313" key="7">
    <source>
        <dbReference type="EMBL" id="CAD5228415.1"/>
    </source>
</evidence>
<evidence type="ECO:0000256" key="5">
    <source>
        <dbReference type="ARBA" id="ARBA00023136"/>
    </source>
</evidence>
<dbReference type="GO" id="GO:0016020">
    <property type="term" value="C:membrane"/>
    <property type="evidence" value="ECO:0007669"/>
    <property type="project" value="UniProtKB-SubCell"/>
</dbReference>
<accession>A0A1I7RIQ8</accession>
<evidence type="ECO:0000313" key="11">
    <source>
        <dbReference type="WBParaSite" id="BXY_0059000.1"/>
    </source>
</evidence>
<dbReference type="Pfam" id="PF02118">
    <property type="entry name" value="Srg"/>
    <property type="match status" value="1"/>
</dbReference>
<name>A0A1I7RIQ8_BURXY</name>
<feature type="transmembrane region" description="Helical" evidence="6">
    <location>
        <begin position="6"/>
        <end position="29"/>
    </location>
</feature>
<sequence length="320" mass="36775">MLPVWSFVLFYLYGIPLVLLYSLIIYVLLSRRTYFSSAFYTLVAIFGIQDITCYINAQFVLRGPLCEFMYANFFYSLEIIYQKYPIFFIFIRFATELNGQIGTVILAVYRITALVAPLKHEAVWKGCLPYLLTIFFAMPFCLYGFVFLNMGKLECSRKGGKVTGCFINYDHSVLLYGLSIIDINQVLFVVVPTTSGVLNLLSLFLLYSRRKNLRSQRTWRHEISLSLSTCAIFVSHIGYGVITQQVLHRYMELDLQLITFILGCVIPLIQDTSILTTVTFLLISKTIRREVAKLTVEQLRRTPILSSISISSTTPFYLKQ</sequence>
<reference evidence="8" key="2">
    <citation type="submission" date="2020-08" db="EMBL/GenBank/DDBJ databases">
        <authorList>
            <person name="Kikuchi T."/>
        </authorList>
    </citation>
    <scope>NUCLEOTIDE SEQUENCE</scope>
    <source>
        <strain evidence="7">Ka4C1</strain>
    </source>
</reference>
<comment type="caution">
    <text evidence="6">Lacks conserved residue(s) required for the propagation of feature annotation.</text>
</comment>
<dbReference type="GO" id="GO:0007606">
    <property type="term" value="P:sensory perception of chemical stimulus"/>
    <property type="evidence" value="ECO:0007669"/>
    <property type="project" value="UniProtKB-UniRule"/>
</dbReference>
<dbReference type="PANTHER" id="PTHR31552">
    <property type="entry name" value="SERPENTINE RECEPTOR CLASS GAMMA"/>
    <property type="match status" value="1"/>
</dbReference>
<evidence type="ECO:0000256" key="6">
    <source>
        <dbReference type="RuleBase" id="RU280813"/>
    </source>
</evidence>
<feature type="transmembrane region" description="Helical" evidence="6">
    <location>
        <begin position="187"/>
        <end position="207"/>
    </location>
</feature>
<evidence type="ECO:0000256" key="1">
    <source>
        <dbReference type="ARBA" id="ARBA00004141"/>
    </source>
</evidence>
<keyword evidence="4 6" id="KW-1133">Transmembrane helix</keyword>
<dbReference type="GO" id="GO:0004888">
    <property type="term" value="F:transmembrane signaling receptor activity"/>
    <property type="evidence" value="ECO:0007669"/>
    <property type="project" value="InterPro"/>
</dbReference>
<feature type="transmembrane region" description="Helical" evidence="6">
    <location>
        <begin position="130"/>
        <end position="150"/>
    </location>
</feature>
<comment type="similarity">
    <text evidence="2 6">Belongs to the nematode receptor-like protein srg family.</text>
</comment>
<evidence type="ECO:0000313" key="8">
    <source>
        <dbReference type="EMBL" id="CAG9119025.1"/>
    </source>
</evidence>
<dbReference type="EMBL" id="CAJFDI010000004">
    <property type="protein sequence ID" value="CAD5228415.1"/>
    <property type="molecule type" value="Genomic_DNA"/>
</dbReference>
<feature type="transmembrane region" description="Helical" evidence="6">
    <location>
        <begin position="223"/>
        <end position="242"/>
    </location>
</feature>
<keyword evidence="5 6" id="KW-0472">Membrane</keyword>
<dbReference type="Proteomes" id="UP000095284">
    <property type="component" value="Unplaced"/>
</dbReference>
<evidence type="ECO:0000313" key="10">
    <source>
        <dbReference type="Proteomes" id="UP000659654"/>
    </source>
</evidence>
<feature type="transmembrane region" description="Helical" evidence="6">
    <location>
        <begin position="257"/>
        <end position="283"/>
    </location>
</feature>